<evidence type="ECO:0000256" key="2">
    <source>
        <dbReference type="ARBA" id="ARBA00012652"/>
    </source>
</evidence>
<dbReference type="SUPFAM" id="SSF48208">
    <property type="entry name" value="Six-hairpin glycosidases"/>
    <property type="match status" value="1"/>
</dbReference>
<feature type="domain" description="Alpha-L-rhamnosidase concanavalin-like" evidence="4">
    <location>
        <begin position="340"/>
        <end position="442"/>
    </location>
</feature>
<dbReference type="Pfam" id="PF08531">
    <property type="entry name" value="Bac_rhamnosid_N"/>
    <property type="match status" value="1"/>
</dbReference>
<dbReference type="InterPro" id="IPR008902">
    <property type="entry name" value="Rhamnosid_concanavalin"/>
</dbReference>
<protein>
    <recommendedName>
        <fullName evidence="2">alpha-L-rhamnosidase</fullName>
        <ecNumber evidence="2">3.2.1.40</ecNumber>
    </recommendedName>
</protein>
<keyword evidence="9" id="KW-1185">Reference proteome</keyword>
<dbReference type="InterPro" id="IPR012341">
    <property type="entry name" value="6hp_glycosidase-like_sf"/>
</dbReference>
<reference evidence="8" key="1">
    <citation type="journal article" date="2019" name="Beilstein J. Org. Chem.">
        <title>Nanangenines: drimane sesquiterpenoids as the dominant metabolite cohort of a novel Australian fungus, Aspergillus nanangensis.</title>
        <authorList>
            <person name="Lacey H.J."/>
            <person name="Gilchrist C.L.M."/>
            <person name="Crombie A."/>
            <person name="Kalaitzis J.A."/>
            <person name="Vuong D."/>
            <person name="Rutledge P.J."/>
            <person name="Turner P."/>
            <person name="Pitt J.I."/>
            <person name="Lacey E."/>
            <person name="Chooi Y.H."/>
            <person name="Piggott A.M."/>
        </authorList>
    </citation>
    <scope>NUCLEOTIDE SEQUENCE</scope>
    <source>
        <strain evidence="8">MST-FP2251</strain>
    </source>
</reference>
<dbReference type="InterPro" id="IPR013737">
    <property type="entry name" value="Bac_rhamnosid_N"/>
</dbReference>
<evidence type="ECO:0000256" key="1">
    <source>
        <dbReference type="ARBA" id="ARBA00001445"/>
    </source>
</evidence>
<reference evidence="8" key="2">
    <citation type="submission" date="2020-02" db="EMBL/GenBank/DDBJ databases">
        <authorList>
            <person name="Gilchrist C.L.M."/>
            <person name="Chooi Y.-H."/>
        </authorList>
    </citation>
    <scope>NUCLEOTIDE SEQUENCE</scope>
    <source>
        <strain evidence="8">MST-FP2251</strain>
    </source>
</reference>
<organism evidence="8 9">
    <name type="scientific">Aspergillus nanangensis</name>
    <dbReference type="NCBI Taxonomy" id="2582783"/>
    <lineage>
        <taxon>Eukaryota</taxon>
        <taxon>Fungi</taxon>
        <taxon>Dikarya</taxon>
        <taxon>Ascomycota</taxon>
        <taxon>Pezizomycotina</taxon>
        <taxon>Eurotiomycetes</taxon>
        <taxon>Eurotiomycetidae</taxon>
        <taxon>Eurotiales</taxon>
        <taxon>Aspergillaceae</taxon>
        <taxon>Aspergillus</taxon>
        <taxon>Aspergillus subgen. Circumdati</taxon>
    </lineage>
</organism>
<evidence type="ECO:0000259" key="6">
    <source>
        <dbReference type="Pfam" id="PF17389"/>
    </source>
</evidence>
<dbReference type="Pfam" id="PF25788">
    <property type="entry name" value="Ig_Rha78A_N"/>
    <property type="match status" value="1"/>
</dbReference>
<dbReference type="GO" id="GO:0030596">
    <property type="term" value="F:alpha-L-rhamnosidase activity"/>
    <property type="evidence" value="ECO:0007669"/>
    <property type="project" value="UniProtKB-EC"/>
</dbReference>
<evidence type="ECO:0000259" key="5">
    <source>
        <dbReference type="Pfam" id="PF08531"/>
    </source>
</evidence>
<evidence type="ECO:0000313" key="9">
    <source>
        <dbReference type="Proteomes" id="UP001194746"/>
    </source>
</evidence>
<dbReference type="AlphaFoldDB" id="A0AAD4CX80"/>
<feature type="domain" description="Bacterial alpha-L-rhamnosidase N-terminal" evidence="5">
    <location>
        <begin position="158"/>
        <end position="330"/>
    </location>
</feature>
<dbReference type="PANTHER" id="PTHR33307">
    <property type="entry name" value="ALPHA-RHAMNOSIDASE (EUROFUNG)"/>
    <property type="match status" value="1"/>
</dbReference>
<comment type="catalytic activity">
    <reaction evidence="1">
        <text>Hydrolysis of terminal non-reducing alpha-L-rhamnose residues in alpha-L-rhamnosides.</text>
        <dbReference type="EC" id="3.2.1.40"/>
    </reaction>
</comment>
<name>A0AAD4CX80_ASPNN</name>
<evidence type="ECO:0000313" key="8">
    <source>
        <dbReference type="EMBL" id="KAF9894128.1"/>
    </source>
</evidence>
<proteinExistence type="predicted"/>
<gene>
    <name evidence="8" type="ORF">FE257_009101</name>
</gene>
<sequence>MTAQLSLETPTVEQHATGFGIGTASPRLSWRFLPDEGSNSLRDWEQTAYEVHVVRSGSQEETHHVNSNESVLVPWPSAPLQSRESVQVRVRAWGRSVDDSIPAESTSWSSFRTIECGLLDRHDWTCRPIASPGELQPDSPLRPVRFRKEFQLPAASTVGKARLYITSLGVYRAFVNGHAVGDQCLAPGWTSYRHRLNYQVFDVTSLLDADHPNALAVEVAEGWYATRLGFRGGRRQLYGDRLAVLAQLEVQLGSGEDSFSLGTDTSWTCTPSAIVRSELYDGELYDARQENPTWNARRLDTSSGWVAVQQIDLPAASLVAPNAPPVRITQEIDPVAIHQTLSGKTVVDFGQNLVGRLRVRSLHKPSGSRISFRHAEVLENGELGIRPLRHAKCTDEVILGDTEIVDWSPQYTFHGFRYVQVDGWDEERDGSLRSNLTALVMHTDLSRTGWFSCSHPMVNQLHSNAWWSMRGNFLSIPTDCPQRDERLGWTGDIQIFCPSANFLYDTAGMLGDWLQDVAAEQLKEKDGCVPPFVVPNIVSEELWPHTPQAVWDDVVILTPWALYLSYSDVDILRRQYDSMLAWIDRGIRRGPDGLWDPSIWQLGDWLDPTAPPVEPGDARTNGTLVADAYLVHVTSVMSQISTVLGQSGNAARFQKDHDRLRTTFQAKYIASSGLLVGDTQTALSLAIMYDLHSSPEQAMAAASRLVHLVRLGKFRVATGFAGTPIIAHALTKSGHPQIAYRMLLEKSRPSWMYPITMGATTMWERWDSMLPDGSINPGEMTSFNHYALGSIINWLHTSVAGVSPLSAGWKQIKVAPTPGGSIDAAEAQYETPYGRLECEWSVKNDLFSMKLLIPPNTRALVILPEEERLTTPTIDHESEGVWVGSGLHTFSVPFQWQRYSSDWPPKPLIPFMRRPEPPNIA</sequence>
<comment type="caution">
    <text evidence="8">The sequence shown here is derived from an EMBL/GenBank/DDBJ whole genome shotgun (WGS) entry which is preliminary data.</text>
</comment>
<dbReference type="Pfam" id="PF17389">
    <property type="entry name" value="Bac_rhamnosid6H"/>
    <property type="match status" value="1"/>
</dbReference>
<dbReference type="InterPro" id="IPR016007">
    <property type="entry name" value="Alpha_rhamnosid"/>
</dbReference>
<dbReference type="InterPro" id="IPR013783">
    <property type="entry name" value="Ig-like_fold"/>
</dbReference>
<dbReference type="Gene3D" id="2.60.40.10">
    <property type="entry name" value="Immunoglobulins"/>
    <property type="match status" value="1"/>
</dbReference>
<dbReference type="Gene3D" id="2.60.120.260">
    <property type="entry name" value="Galactose-binding domain-like"/>
    <property type="match status" value="2"/>
</dbReference>
<feature type="domain" description="Alpha-L-rhamnosidase C-terminal" evidence="7">
    <location>
        <begin position="801"/>
        <end position="868"/>
    </location>
</feature>
<dbReference type="PIRSF" id="PIRSF010631">
    <property type="entry name" value="A-rhamnsds"/>
    <property type="match status" value="1"/>
</dbReference>
<dbReference type="InterPro" id="IPR035398">
    <property type="entry name" value="Bac_rhamnosid_C"/>
</dbReference>
<dbReference type="Proteomes" id="UP001194746">
    <property type="component" value="Unassembled WGS sequence"/>
</dbReference>
<evidence type="ECO:0000259" key="4">
    <source>
        <dbReference type="Pfam" id="PF05592"/>
    </source>
</evidence>
<keyword evidence="3" id="KW-0378">Hydrolase</keyword>
<dbReference type="EMBL" id="VCAU01000005">
    <property type="protein sequence ID" value="KAF9894128.1"/>
    <property type="molecule type" value="Genomic_DNA"/>
</dbReference>
<feature type="domain" description="Alpha-L-rhamnosidase six-hairpin glycosidase" evidence="6">
    <location>
        <begin position="447"/>
        <end position="799"/>
    </location>
</feature>
<dbReference type="Gene3D" id="1.50.10.10">
    <property type="match status" value="1"/>
</dbReference>
<dbReference type="InterPro" id="IPR008928">
    <property type="entry name" value="6-hairpin_glycosidase_sf"/>
</dbReference>
<evidence type="ECO:0000256" key="3">
    <source>
        <dbReference type="ARBA" id="ARBA00022801"/>
    </source>
</evidence>
<accession>A0AAD4CX80</accession>
<dbReference type="PANTHER" id="PTHR33307:SF6">
    <property type="entry name" value="ALPHA-RHAMNOSIDASE (EUROFUNG)-RELATED"/>
    <property type="match status" value="1"/>
</dbReference>
<evidence type="ECO:0000259" key="7">
    <source>
        <dbReference type="Pfam" id="PF17390"/>
    </source>
</evidence>
<dbReference type="EC" id="3.2.1.40" evidence="2"/>
<dbReference type="Gene3D" id="2.60.420.10">
    <property type="entry name" value="Maltose phosphorylase, domain 3"/>
    <property type="match status" value="1"/>
</dbReference>
<dbReference type="Pfam" id="PF17390">
    <property type="entry name" value="Bac_rhamnosid_C"/>
    <property type="match status" value="1"/>
</dbReference>
<dbReference type="InterPro" id="IPR035396">
    <property type="entry name" value="Bac_rhamnosid6H"/>
</dbReference>
<dbReference type="GO" id="GO:0005975">
    <property type="term" value="P:carbohydrate metabolic process"/>
    <property type="evidence" value="ECO:0007669"/>
    <property type="project" value="InterPro"/>
</dbReference>
<dbReference type="Pfam" id="PF05592">
    <property type="entry name" value="Bac_rhamnosid"/>
    <property type="match status" value="1"/>
</dbReference>